<evidence type="ECO:0000256" key="1">
    <source>
        <dbReference type="ARBA" id="ARBA00008306"/>
    </source>
</evidence>
<organism evidence="4 5">
    <name type="scientific">Tribonema minus</name>
    <dbReference type="NCBI Taxonomy" id="303371"/>
    <lineage>
        <taxon>Eukaryota</taxon>
        <taxon>Sar</taxon>
        <taxon>Stramenopiles</taxon>
        <taxon>Ochrophyta</taxon>
        <taxon>PX clade</taxon>
        <taxon>Xanthophyceae</taxon>
        <taxon>Tribonematales</taxon>
        <taxon>Tribonemataceae</taxon>
        <taxon>Tribonema</taxon>
    </lineage>
</organism>
<gene>
    <name evidence="4" type="ORF">JKP88DRAFT_264457</name>
</gene>
<dbReference type="AlphaFoldDB" id="A0A835YQ30"/>
<dbReference type="PANTHER" id="PTHR16255:SF6">
    <property type="entry name" value="PROTEIN RETARDED ROOT GROWTH-LIKE"/>
    <property type="match status" value="1"/>
</dbReference>
<keyword evidence="5" id="KW-1185">Reference proteome</keyword>
<feature type="region of interest" description="Disordered" evidence="2">
    <location>
        <begin position="81"/>
        <end position="115"/>
    </location>
</feature>
<comment type="similarity">
    <text evidence="1">Belongs to the RMD1/sif2 family.</text>
</comment>
<dbReference type="InterPro" id="IPR051624">
    <property type="entry name" value="RMD1/Sad1-interacting"/>
</dbReference>
<feature type="compositionally biased region" description="Low complexity" evidence="2">
    <location>
        <begin position="83"/>
        <end position="98"/>
    </location>
</feature>
<dbReference type="EMBL" id="JAFCMP010000510">
    <property type="protein sequence ID" value="KAG5179001.1"/>
    <property type="molecule type" value="Genomic_DNA"/>
</dbReference>
<proteinExistence type="inferred from homology"/>
<feature type="compositionally biased region" description="Gly residues" evidence="2">
    <location>
        <begin position="564"/>
        <end position="586"/>
    </location>
</feature>
<evidence type="ECO:0000313" key="4">
    <source>
        <dbReference type="EMBL" id="KAG5179001.1"/>
    </source>
</evidence>
<name>A0A835YQ30_9STRA</name>
<dbReference type="InterPro" id="IPR003734">
    <property type="entry name" value="DUF155"/>
</dbReference>
<dbReference type="OrthoDB" id="18302at2759"/>
<feature type="domain" description="DUF155" evidence="3">
    <location>
        <begin position="264"/>
        <end position="359"/>
    </location>
</feature>
<dbReference type="GO" id="GO:0005739">
    <property type="term" value="C:mitochondrion"/>
    <property type="evidence" value="ECO:0007669"/>
    <property type="project" value="UniProtKB-ARBA"/>
</dbReference>
<feature type="region of interest" description="Disordered" evidence="2">
    <location>
        <begin position="540"/>
        <end position="586"/>
    </location>
</feature>
<sequence>MMRRCSLDCMRSAQRVLSRRNSGSALLNGAGLTGAGHAPPSSAPAGRRTVLELPPAGSLPWGDDAVRKSSANLNRFSETMPQARPAAAAAADAAAPARSRNGRGGDDGEPERTPREVLDGLPKLACTSHYIARGVDMHKVYNKFYRMHSSRAFNNYMIVMGPFANFKGDDAPAAAAQAAMPPAPGTEAASRAVIYGHAALARPTSQPKHGDRCTSIVAPEGTMSPPPPPSAAAAAAAAAAQRELNVDGNLFLASTAAGAPSSFIVLFKYGSVVFFNMSLEEQECHLAQIRQVCDPTPLPAKEARSEDLTLKVYEHLEDASRMCEDYTVVRALDLKNVMVISSVMAQTVALDHYASVVDKRYGAVVALDHYAADVDVDKRYGAVVALDHYTADVDVDKMVMTFTELNAGLETQGVFNKAGKHRLFKVSSVFDEAGKHRLFKLVGQQNTVFMDLVSRLALLEKSDVAWKHAEYYKVWEGLRNEYELKDRFSHLEWKLNLIQRNTKFFLEILHNQKSDNLEWTIIILIAFEIIVSLADMADANPGSPQATEAPHGSAPQQHASAATRGGGGSSGGGGSGGGSSSGGGGGSGVTQLMEGCCCCGGSAPQGSALRQRRAQRRARIGVVKRVLSAVTFAAALSTLGTVAERGTPAGGLVTGSCNYDFDTRACDSSVFRPALLLLVLQNAWLHLLREPKL</sequence>
<accession>A0A835YQ30</accession>
<feature type="compositionally biased region" description="Basic and acidic residues" evidence="2">
    <location>
        <begin position="103"/>
        <end position="115"/>
    </location>
</feature>
<dbReference type="Pfam" id="PF02582">
    <property type="entry name" value="DUF155"/>
    <property type="match status" value="2"/>
</dbReference>
<evidence type="ECO:0000256" key="2">
    <source>
        <dbReference type="SAM" id="MobiDB-lite"/>
    </source>
</evidence>
<comment type="caution">
    <text evidence="4">The sequence shown here is derived from an EMBL/GenBank/DDBJ whole genome shotgun (WGS) entry which is preliminary data.</text>
</comment>
<evidence type="ECO:0000259" key="3">
    <source>
        <dbReference type="Pfam" id="PF02582"/>
    </source>
</evidence>
<feature type="region of interest" description="Disordered" evidence="2">
    <location>
        <begin position="28"/>
        <end position="48"/>
    </location>
</feature>
<reference evidence="4" key="1">
    <citation type="submission" date="2021-02" db="EMBL/GenBank/DDBJ databases">
        <title>First Annotated Genome of the Yellow-green Alga Tribonema minus.</title>
        <authorList>
            <person name="Mahan K.M."/>
        </authorList>
    </citation>
    <scope>NUCLEOTIDE SEQUENCE</scope>
    <source>
        <strain evidence="4">UTEX B ZZ1240</strain>
    </source>
</reference>
<evidence type="ECO:0000313" key="5">
    <source>
        <dbReference type="Proteomes" id="UP000664859"/>
    </source>
</evidence>
<feature type="compositionally biased region" description="Low complexity" evidence="2">
    <location>
        <begin position="28"/>
        <end position="46"/>
    </location>
</feature>
<dbReference type="Proteomes" id="UP000664859">
    <property type="component" value="Unassembled WGS sequence"/>
</dbReference>
<feature type="domain" description="DUF155" evidence="3">
    <location>
        <begin position="435"/>
        <end position="491"/>
    </location>
</feature>
<protein>
    <recommendedName>
        <fullName evidence="3">DUF155 domain-containing protein</fullName>
    </recommendedName>
</protein>
<dbReference type="PANTHER" id="PTHR16255">
    <property type="entry name" value="REQUIRED FOR MEIOTIC NUCLEAR DIVISION PROTEIN 1 HOMOLOG"/>
    <property type="match status" value="1"/>
</dbReference>